<dbReference type="GO" id="GO:0003827">
    <property type="term" value="F:alpha-1,3-mannosylglycoprotein 2-beta-N-acetylglucosaminyltransferase activity"/>
    <property type="evidence" value="ECO:0007669"/>
    <property type="project" value="UniProtKB-UniRule"/>
</dbReference>
<keyword evidence="7 17" id="KW-0479">Metal-binding</keyword>
<keyword evidence="9 17" id="KW-1133">Transmembrane helix</keyword>
<organism evidence="19 20">
    <name type="scientific">Folsomia candida</name>
    <name type="common">Springtail</name>
    <dbReference type="NCBI Taxonomy" id="158441"/>
    <lineage>
        <taxon>Eukaryota</taxon>
        <taxon>Metazoa</taxon>
        <taxon>Ecdysozoa</taxon>
        <taxon>Arthropoda</taxon>
        <taxon>Hexapoda</taxon>
        <taxon>Collembola</taxon>
        <taxon>Entomobryomorpha</taxon>
        <taxon>Isotomoidea</taxon>
        <taxon>Isotomidae</taxon>
        <taxon>Proisotominae</taxon>
        <taxon>Folsomia</taxon>
    </lineage>
</organism>
<feature type="compositionally biased region" description="Basic and acidic residues" evidence="18">
    <location>
        <begin position="139"/>
        <end position="150"/>
    </location>
</feature>
<dbReference type="GO" id="GO:0030145">
    <property type="term" value="F:manganese ion binding"/>
    <property type="evidence" value="ECO:0007669"/>
    <property type="project" value="UniProtKB-UniRule"/>
</dbReference>
<keyword evidence="11 17" id="KW-0472">Membrane</keyword>
<dbReference type="OMA" id="DSFKMLA"/>
<evidence type="ECO:0000256" key="2">
    <source>
        <dbReference type="ARBA" id="ARBA00004922"/>
    </source>
</evidence>
<dbReference type="FunFam" id="3.90.550.10:FF:000055">
    <property type="entry name" value="Alpha-1,3-mannosyl-glycoprotein 2-beta-N-acetylglucosaminyltransferase"/>
    <property type="match status" value="1"/>
</dbReference>
<evidence type="ECO:0000256" key="1">
    <source>
        <dbReference type="ARBA" id="ARBA00004323"/>
    </source>
</evidence>
<evidence type="ECO:0000256" key="11">
    <source>
        <dbReference type="ARBA" id="ARBA00023136"/>
    </source>
</evidence>
<keyword evidence="12 17" id="KW-0464">Manganese</keyword>
<dbReference type="InterPro" id="IPR004139">
    <property type="entry name" value="Glyco_trans_13"/>
</dbReference>
<keyword evidence="20" id="KW-1185">Reference proteome</keyword>
<feature type="region of interest" description="Disordered" evidence="18">
    <location>
        <begin position="124"/>
        <end position="151"/>
    </location>
</feature>
<evidence type="ECO:0000256" key="4">
    <source>
        <dbReference type="ARBA" id="ARBA00022676"/>
    </source>
</evidence>
<evidence type="ECO:0000256" key="17">
    <source>
        <dbReference type="RuleBase" id="RU368119"/>
    </source>
</evidence>
<evidence type="ECO:0000256" key="16">
    <source>
        <dbReference type="ARBA" id="ARBA00049421"/>
    </source>
</evidence>
<keyword evidence="10 17" id="KW-0333">Golgi apparatus</keyword>
<evidence type="ECO:0000256" key="13">
    <source>
        <dbReference type="ARBA" id="ARBA00037706"/>
    </source>
</evidence>
<comment type="similarity">
    <text evidence="3 17">Belongs to the glycosyltransferase 13 family.</text>
</comment>
<dbReference type="STRING" id="158441.A0A226EE25"/>
<dbReference type="Proteomes" id="UP000198287">
    <property type="component" value="Unassembled WGS sequence"/>
</dbReference>
<gene>
    <name evidence="19" type="ORF">Fcan01_09976</name>
</gene>
<keyword evidence="8 17" id="KW-0735">Signal-anchor</keyword>
<comment type="cofactor">
    <cofactor evidence="17">
        <name>Mn(2+)</name>
        <dbReference type="ChEBI" id="CHEBI:29035"/>
    </cofactor>
    <text evidence="17">The cofactor is mostly bound to the substrate.</text>
</comment>
<dbReference type="OrthoDB" id="440755at2759"/>
<dbReference type="Gene3D" id="3.90.550.10">
    <property type="entry name" value="Spore Coat Polysaccharide Biosynthesis Protein SpsA, Chain A"/>
    <property type="match status" value="1"/>
</dbReference>
<dbReference type="PANTHER" id="PTHR10468">
    <property type="entry name" value="PROTEIN O-LINKED-MANNOSE BETA-1,2-N-ACETYLGLUCOSAMINYLTRANSFERASE 1/ALPHA-1,3-MANNOSYL-GLYCOPROTEIN 2-BETA-N-ACETYLGLUCOSAMINYLTRANSFERASE"/>
    <property type="match status" value="1"/>
</dbReference>
<protein>
    <recommendedName>
        <fullName evidence="14 17">Alpha-1,3-mannosyl-glycoprotein 2-beta-N-acetylglucosaminyltransferase</fullName>
        <shortName evidence="17">GNT-I</shortName>
        <shortName evidence="17">GlcNAc-T I</shortName>
        <ecNumber evidence="14 17">2.4.1.101</ecNumber>
    </recommendedName>
    <alternativeName>
        <fullName evidence="15 17">N-glycosyl-oligosaccharide-glycoprotein N-acetylglucosaminyltransferase I</fullName>
    </alternativeName>
</protein>
<feature type="transmembrane region" description="Helical" evidence="17">
    <location>
        <begin position="7"/>
        <end position="24"/>
    </location>
</feature>
<evidence type="ECO:0000256" key="15">
    <source>
        <dbReference type="ARBA" id="ARBA00041712"/>
    </source>
</evidence>
<comment type="caution">
    <text evidence="19">The sequence shown here is derived from an EMBL/GenBank/DDBJ whole genome shotgun (WGS) entry which is preliminary data.</text>
</comment>
<comment type="function">
    <text evidence="13 17">Initiates complex N-linked carbohydrate formation. Essential for the conversion of high-mannose to hybrid and complex N-glycans.</text>
</comment>
<dbReference type="SUPFAM" id="SSF53448">
    <property type="entry name" value="Nucleotide-diphospho-sugar transferases"/>
    <property type="match status" value="1"/>
</dbReference>
<dbReference type="Gene3D" id="3.10.180.20">
    <property type="entry name" value="N-Acetylglucosaminyltransferase I, Domain 2"/>
    <property type="match status" value="1"/>
</dbReference>
<dbReference type="Pfam" id="PF03071">
    <property type="entry name" value="GNT-I"/>
    <property type="match status" value="1"/>
</dbReference>
<evidence type="ECO:0000256" key="12">
    <source>
        <dbReference type="ARBA" id="ARBA00023211"/>
    </source>
</evidence>
<dbReference type="GO" id="GO:0000139">
    <property type="term" value="C:Golgi membrane"/>
    <property type="evidence" value="ECO:0007669"/>
    <property type="project" value="UniProtKB-SubCell"/>
</dbReference>
<accession>A0A226EE25</accession>
<evidence type="ECO:0000313" key="20">
    <source>
        <dbReference type="Proteomes" id="UP000198287"/>
    </source>
</evidence>
<comment type="pathway">
    <text evidence="2 17">Protein modification; protein glycosylation.</text>
</comment>
<evidence type="ECO:0000256" key="3">
    <source>
        <dbReference type="ARBA" id="ARBA00006492"/>
    </source>
</evidence>
<dbReference type="AlphaFoldDB" id="A0A226EE25"/>
<evidence type="ECO:0000256" key="6">
    <source>
        <dbReference type="ARBA" id="ARBA00022692"/>
    </source>
</evidence>
<dbReference type="EMBL" id="LNIX01000004">
    <property type="protein sequence ID" value="OXA55297.1"/>
    <property type="molecule type" value="Genomic_DNA"/>
</dbReference>
<evidence type="ECO:0000256" key="9">
    <source>
        <dbReference type="ARBA" id="ARBA00022989"/>
    </source>
</evidence>
<sequence length="527" mass="61006">MSRLFKKFYIFALFIFGVFFYTMIKNIGLPESRAVGPLFRANSKIDTMAILKHLDNLEEEIGSQKKYSGALLSKLKSKFSTVDKPPQKPRTSKEVLGKGVGDKRGVLESDKLLALQKELQQEAHAGEVRSDIELGENNNDGKKNKKKEDEFANGEVIDEHTPVKNDHDHNKHHPSYVYSDEDSVIAVLVFVCDRPSIKRSLDKLFAYRPSEKKFPIIVSQDCGSHVATTQVLQSYEDRIVHIKQPDLSEISVPPKEKKMQGYFKIARHYGWALNYTFNILNHENVIIVEDDIEIAPDFFEYFAATLPILKKDPSIWCVSAWNDNGKPKRINETAYDLLYRSDFFPGLGWMMTKTLWTELMVKWPRGYWDDWMREPAQRRDRVCIRPEISRSSTFGKEGVSLGTYYMNHLRFIKLNDHFVPFKSLDLSYLSKDNYDVEFVRRVYSSQLVNSVTELLAVTSETPKPTPVEYRLIYRTKVDFRNFAKKLEIMEDFRAGVPRTAYRGVVPLFINGHRCYLAPGANWESYQP</sequence>
<evidence type="ECO:0000313" key="19">
    <source>
        <dbReference type="EMBL" id="OXA55297.1"/>
    </source>
</evidence>
<dbReference type="InterPro" id="IPR052261">
    <property type="entry name" value="Glycosyltransferase_13"/>
</dbReference>
<dbReference type="UniPathway" id="UPA00378"/>
<keyword evidence="5" id="KW-0808">Transferase</keyword>
<comment type="catalytic activity">
    <reaction evidence="16 17">
        <text>N(4)-(alpha-D-Man-(1-&gt;3)-[alpha-D-Man-(1-&gt;3)-[alpha-D-Man-(1-&gt;6)]-alpha-D-Man-(1-&gt;6)]-beta-D-Man-(1-&gt;4)-beta-D-GlcNAc-(1-&gt;4)-beta-D-GlcNAc)-L-asparaginyl-[protein] (N-glucan mannose isomer 5A1,2) + UDP-N-acetyl-alpha-D-glucosamine = N(4)-{beta-D-GlcNAc-(1-&gt;2)-alpha-D-Man-(1-&gt;3)-[alpha-D-Man-(1-&gt;3)-[alpha-D-Man-(1-&gt;6)]-alpha-D-Man-(1-&gt;6)]-beta-D-Man-(1-&gt;4)-beta-D-GlcNAc-(1-&gt;4)-beta-D-GlcNAc}-L-asparaginyl-[protein] + UDP + H(+)</text>
        <dbReference type="Rhea" id="RHEA:11456"/>
        <dbReference type="Rhea" id="RHEA-COMP:14367"/>
        <dbReference type="Rhea" id="RHEA-COMP:14368"/>
        <dbReference type="ChEBI" id="CHEBI:15378"/>
        <dbReference type="ChEBI" id="CHEBI:57705"/>
        <dbReference type="ChEBI" id="CHEBI:58223"/>
        <dbReference type="ChEBI" id="CHEBI:59087"/>
        <dbReference type="ChEBI" id="CHEBI:60625"/>
        <dbReference type="EC" id="2.4.1.101"/>
    </reaction>
</comment>
<keyword evidence="4 17" id="KW-0328">Glycosyltransferase</keyword>
<comment type="subcellular location">
    <subcellularLocation>
        <location evidence="1 17">Golgi apparatus membrane</location>
        <topology evidence="1 17">Single-pass type II membrane protein</topology>
    </subcellularLocation>
</comment>
<evidence type="ECO:0000256" key="5">
    <source>
        <dbReference type="ARBA" id="ARBA00022679"/>
    </source>
</evidence>
<dbReference type="PANTHER" id="PTHR10468:SF0">
    <property type="entry name" value="ALPHA-1,3-MANNOSYL-GLYCOPROTEIN 2-BETA-N-ACETYLGLUCOSAMINYLTRANSFERASE"/>
    <property type="match status" value="1"/>
</dbReference>
<evidence type="ECO:0000256" key="8">
    <source>
        <dbReference type="ARBA" id="ARBA00022968"/>
    </source>
</evidence>
<dbReference type="InterPro" id="IPR029044">
    <property type="entry name" value="Nucleotide-diphossugar_trans"/>
</dbReference>
<dbReference type="GO" id="GO:0006487">
    <property type="term" value="P:protein N-linked glycosylation"/>
    <property type="evidence" value="ECO:0007669"/>
    <property type="project" value="TreeGrafter"/>
</dbReference>
<evidence type="ECO:0000256" key="14">
    <source>
        <dbReference type="ARBA" id="ARBA00038949"/>
    </source>
</evidence>
<name>A0A226EE25_FOLCA</name>
<evidence type="ECO:0000256" key="10">
    <source>
        <dbReference type="ARBA" id="ARBA00023034"/>
    </source>
</evidence>
<keyword evidence="6 17" id="KW-0812">Transmembrane</keyword>
<evidence type="ECO:0000256" key="7">
    <source>
        <dbReference type="ARBA" id="ARBA00022723"/>
    </source>
</evidence>
<dbReference type="EC" id="2.4.1.101" evidence="14 17"/>
<proteinExistence type="inferred from homology"/>
<reference evidence="19 20" key="1">
    <citation type="submission" date="2015-12" db="EMBL/GenBank/DDBJ databases">
        <title>The genome of Folsomia candida.</title>
        <authorList>
            <person name="Faddeeva A."/>
            <person name="Derks M.F."/>
            <person name="Anvar Y."/>
            <person name="Smit S."/>
            <person name="Van Straalen N."/>
            <person name="Roelofs D."/>
        </authorList>
    </citation>
    <scope>NUCLEOTIDE SEQUENCE [LARGE SCALE GENOMIC DNA]</scope>
    <source>
        <strain evidence="19 20">VU population</strain>
        <tissue evidence="19">Whole body</tissue>
    </source>
</reference>
<evidence type="ECO:0000256" key="18">
    <source>
        <dbReference type="SAM" id="MobiDB-lite"/>
    </source>
</evidence>